<reference evidence="11 12" key="1">
    <citation type="submission" date="2017-03" db="EMBL/GenBank/DDBJ databases">
        <title>Sulfur activation and transportation mechanism of thermophilic Archaea Acidianus manzaensis YN-25.</title>
        <authorList>
            <person name="Ma Y."/>
            <person name="Yang Y."/>
            <person name="Xia J."/>
        </authorList>
    </citation>
    <scope>NUCLEOTIDE SEQUENCE [LARGE SCALE GENOMIC DNA]</scope>
    <source>
        <strain evidence="11 12">YN-25</strain>
    </source>
</reference>
<evidence type="ECO:0000256" key="1">
    <source>
        <dbReference type="ARBA" id="ARBA00004496"/>
    </source>
</evidence>
<dbReference type="EMBL" id="CP020477">
    <property type="protein sequence ID" value="ARM75949.1"/>
    <property type="molecule type" value="Genomic_DNA"/>
</dbReference>
<dbReference type="SUPFAM" id="SSF52540">
    <property type="entry name" value="P-loop containing nucleoside triphosphate hydrolases"/>
    <property type="match status" value="1"/>
</dbReference>
<keyword evidence="7 10" id="KW-0067">ATP-binding</keyword>
<dbReference type="GO" id="GO:0005524">
    <property type="term" value="F:ATP binding"/>
    <property type="evidence" value="ECO:0007669"/>
    <property type="project" value="UniProtKB-UniRule"/>
</dbReference>
<dbReference type="GeneID" id="41590823"/>
<dbReference type="KEGG" id="aman:B6F84_07855"/>
<dbReference type="AlphaFoldDB" id="A0A1W6K0A6"/>
<dbReference type="GO" id="GO:0006220">
    <property type="term" value="P:pyrimidine nucleotide metabolic process"/>
    <property type="evidence" value="ECO:0007669"/>
    <property type="project" value="UniProtKB-UniRule"/>
</dbReference>
<evidence type="ECO:0000313" key="11">
    <source>
        <dbReference type="EMBL" id="ARM75949.1"/>
    </source>
</evidence>
<evidence type="ECO:0000256" key="2">
    <source>
        <dbReference type="ARBA" id="ARBA00011005"/>
    </source>
</evidence>
<evidence type="ECO:0000256" key="8">
    <source>
        <dbReference type="ARBA" id="ARBA00047615"/>
    </source>
</evidence>
<dbReference type="NCBIfam" id="TIGR02173">
    <property type="entry name" value="cyt_kin_arch"/>
    <property type="match status" value="1"/>
</dbReference>
<comment type="catalytic activity">
    <reaction evidence="8 10">
        <text>dCMP + ATP = dCDP + ADP</text>
        <dbReference type="Rhea" id="RHEA:25094"/>
        <dbReference type="ChEBI" id="CHEBI:30616"/>
        <dbReference type="ChEBI" id="CHEBI:57566"/>
        <dbReference type="ChEBI" id="CHEBI:58593"/>
        <dbReference type="ChEBI" id="CHEBI:456216"/>
        <dbReference type="EC" id="2.7.4.25"/>
    </reaction>
</comment>
<evidence type="ECO:0000256" key="10">
    <source>
        <dbReference type="HAMAP-Rule" id="MF_00239"/>
    </source>
</evidence>
<dbReference type="GO" id="GO:0005737">
    <property type="term" value="C:cytoplasm"/>
    <property type="evidence" value="ECO:0007669"/>
    <property type="project" value="UniProtKB-SubCell"/>
</dbReference>
<dbReference type="HAMAP" id="MF_00239">
    <property type="entry name" value="Cytidyl_kinase_type2"/>
    <property type="match status" value="1"/>
</dbReference>
<dbReference type="STRING" id="282676.B6F84_07855"/>
<accession>A0A1W6K0A6</accession>
<dbReference type="RefSeq" id="WP_148691730.1">
    <property type="nucleotide sequence ID" value="NZ_CP020477.1"/>
</dbReference>
<dbReference type="OrthoDB" id="31096at2157"/>
<dbReference type="InterPro" id="IPR011994">
    <property type="entry name" value="Cytidylate_kinase_dom"/>
</dbReference>
<comment type="catalytic activity">
    <reaction evidence="9 10">
        <text>CMP + ATP = CDP + ADP</text>
        <dbReference type="Rhea" id="RHEA:11600"/>
        <dbReference type="ChEBI" id="CHEBI:30616"/>
        <dbReference type="ChEBI" id="CHEBI:58069"/>
        <dbReference type="ChEBI" id="CHEBI:60377"/>
        <dbReference type="ChEBI" id="CHEBI:456216"/>
        <dbReference type="EC" id="2.7.4.25"/>
    </reaction>
</comment>
<dbReference type="EC" id="2.7.4.25" evidence="10"/>
<dbReference type="Gene3D" id="3.40.50.300">
    <property type="entry name" value="P-loop containing nucleotide triphosphate hydrolases"/>
    <property type="match status" value="1"/>
</dbReference>
<dbReference type="Proteomes" id="UP000193404">
    <property type="component" value="Chromosome"/>
</dbReference>
<name>A0A1W6K0A6_9CREN</name>
<dbReference type="GO" id="GO:0036430">
    <property type="term" value="F:CMP kinase activity"/>
    <property type="evidence" value="ECO:0007669"/>
    <property type="project" value="RHEA"/>
</dbReference>
<organism evidence="11 12">
    <name type="scientific">Acidianus manzaensis</name>
    <dbReference type="NCBI Taxonomy" id="282676"/>
    <lineage>
        <taxon>Archaea</taxon>
        <taxon>Thermoproteota</taxon>
        <taxon>Thermoprotei</taxon>
        <taxon>Sulfolobales</taxon>
        <taxon>Sulfolobaceae</taxon>
        <taxon>Acidianus</taxon>
    </lineage>
</organism>
<dbReference type="PRINTS" id="PR01100">
    <property type="entry name" value="SHIKIMTKNASE"/>
</dbReference>
<evidence type="ECO:0000256" key="7">
    <source>
        <dbReference type="ARBA" id="ARBA00022840"/>
    </source>
</evidence>
<comment type="similarity">
    <text evidence="2 10">Belongs to the cytidylate kinase family. Type 2 subfamily.</text>
</comment>
<keyword evidence="12" id="KW-1185">Reference proteome</keyword>
<evidence type="ECO:0000256" key="5">
    <source>
        <dbReference type="ARBA" id="ARBA00022741"/>
    </source>
</evidence>
<keyword evidence="5 10" id="KW-0547">Nucleotide-binding</keyword>
<keyword evidence="4 10" id="KW-0808">Transferase</keyword>
<feature type="binding site" evidence="10">
    <location>
        <begin position="7"/>
        <end position="15"/>
    </location>
    <ligand>
        <name>ATP</name>
        <dbReference type="ChEBI" id="CHEBI:30616"/>
    </ligand>
</feature>
<gene>
    <name evidence="10" type="primary">cmk</name>
    <name evidence="11" type="ORF">B6F84_07855</name>
</gene>
<evidence type="ECO:0000256" key="4">
    <source>
        <dbReference type="ARBA" id="ARBA00022679"/>
    </source>
</evidence>
<evidence type="ECO:0000313" key="12">
    <source>
        <dbReference type="Proteomes" id="UP000193404"/>
    </source>
</evidence>
<evidence type="ECO:0000256" key="3">
    <source>
        <dbReference type="ARBA" id="ARBA00022490"/>
    </source>
</evidence>
<dbReference type="GO" id="GO:0036431">
    <property type="term" value="F:dCMP kinase activity"/>
    <property type="evidence" value="ECO:0007669"/>
    <property type="project" value="InterPro"/>
</dbReference>
<proteinExistence type="inferred from homology"/>
<keyword evidence="3 10" id="KW-0963">Cytoplasm</keyword>
<evidence type="ECO:0000256" key="9">
    <source>
        <dbReference type="ARBA" id="ARBA00048478"/>
    </source>
</evidence>
<dbReference type="InterPro" id="IPR027417">
    <property type="entry name" value="P-loop_NTPase"/>
</dbReference>
<keyword evidence="6 10" id="KW-0418">Kinase</keyword>
<sequence>MIIVVSGPSGSGKTTIAKSLSEKYNLRFISAGTLFRDLAKKSGKDLISMNKDAEKSFDVDKLIDTRILEESRKGNAVIESHIAGWLLKDIADLSVYLWAPLEVRAKRISNRDNLSYNDALLKIIEREESHYFRFWKYYGIDLFDLTPFDIVLNTSKISVNDIICIITKYLDNFSSNN</sequence>
<dbReference type="CDD" id="cd02020">
    <property type="entry name" value="CMPK"/>
    <property type="match status" value="1"/>
</dbReference>
<dbReference type="Pfam" id="PF13189">
    <property type="entry name" value="Cytidylate_kin2"/>
    <property type="match status" value="1"/>
</dbReference>
<dbReference type="InterPro" id="IPR011892">
    <property type="entry name" value="Cyt_kin_arch"/>
</dbReference>
<comment type="subcellular location">
    <subcellularLocation>
        <location evidence="1 10">Cytoplasm</location>
    </subcellularLocation>
</comment>
<evidence type="ECO:0000256" key="6">
    <source>
        <dbReference type="ARBA" id="ARBA00022777"/>
    </source>
</evidence>
<protein>
    <recommendedName>
        <fullName evidence="10">Cytidylate kinase</fullName>
        <shortName evidence="10">CK</shortName>
        <ecNumber evidence="10">2.7.4.25</ecNumber>
    </recommendedName>
    <alternativeName>
        <fullName evidence="10">Cytidine monophosphate kinase</fullName>
        <shortName evidence="10">CMP kinase</shortName>
    </alternativeName>
</protein>